<evidence type="ECO:0000256" key="7">
    <source>
        <dbReference type="ARBA" id="ARBA00022833"/>
    </source>
</evidence>
<keyword evidence="8 12" id="KW-1133">Transmembrane helix</keyword>
<dbReference type="Pfam" id="PF17820">
    <property type="entry name" value="PDZ_6"/>
    <property type="match status" value="1"/>
</dbReference>
<keyword evidence="9 14" id="KW-0482">Metalloprotease</keyword>
<dbReference type="Gene3D" id="2.30.42.10">
    <property type="match status" value="2"/>
</dbReference>
<keyword evidence="6" id="KW-0378">Hydrolase</keyword>
<comment type="subcellular location">
    <subcellularLocation>
        <location evidence="2">Membrane</location>
        <topology evidence="2">Multi-pass membrane protein</topology>
    </subcellularLocation>
</comment>
<dbReference type="RefSeq" id="WP_083435048.1">
    <property type="nucleotide sequence ID" value="NZ_LECT01000038.1"/>
</dbReference>
<feature type="region of interest" description="Disordered" evidence="11">
    <location>
        <begin position="142"/>
        <end position="166"/>
    </location>
</feature>
<name>A0A0J1B9P9_RHOIS</name>
<dbReference type="SMART" id="SM00228">
    <property type="entry name" value="PDZ"/>
    <property type="match status" value="2"/>
</dbReference>
<keyword evidence="15" id="KW-1185">Reference proteome</keyword>
<evidence type="ECO:0000256" key="8">
    <source>
        <dbReference type="ARBA" id="ARBA00022989"/>
    </source>
</evidence>
<feature type="transmembrane region" description="Helical" evidence="12">
    <location>
        <begin position="178"/>
        <end position="201"/>
    </location>
</feature>
<dbReference type="InterPro" id="IPR041489">
    <property type="entry name" value="PDZ_6"/>
</dbReference>
<feature type="domain" description="PDZ" evidence="13">
    <location>
        <begin position="372"/>
        <end position="439"/>
    </location>
</feature>
<evidence type="ECO:0000259" key="13">
    <source>
        <dbReference type="PROSITE" id="PS50106"/>
    </source>
</evidence>
<protein>
    <submittedName>
        <fullName evidence="14">Membrane-associated zinc metalloprotease</fullName>
    </submittedName>
</protein>
<accession>A0A0J1B9P9</accession>
<dbReference type="InterPro" id="IPR004387">
    <property type="entry name" value="Pept_M50_Zn"/>
</dbReference>
<dbReference type="STRING" id="595434.RISK_004754"/>
<dbReference type="PANTHER" id="PTHR42837">
    <property type="entry name" value="REGULATOR OF SIGMA-E PROTEASE RSEP"/>
    <property type="match status" value="1"/>
</dbReference>
<dbReference type="PROSITE" id="PS50106">
    <property type="entry name" value="PDZ"/>
    <property type="match status" value="1"/>
</dbReference>
<dbReference type="OrthoDB" id="9782003at2"/>
<keyword evidence="10 12" id="KW-0472">Membrane</keyword>
<evidence type="ECO:0000313" key="15">
    <source>
        <dbReference type="Proteomes" id="UP000036367"/>
    </source>
</evidence>
<dbReference type="GO" id="GO:0004222">
    <property type="term" value="F:metalloendopeptidase activity"/>
    <property type="evidence" value="ECO:0007669"/>
    <property type="project" value="InterPro"/>
</dbReference>
<feature type="transmembrane region" description="Helical" evidence="12">
    <location>
        <begin position="726"/>
        <end position="747"/>
    </location>
</feature>
<dbReference type="EMBL" id="LECT01000038">
    <property type="protein sequence ID" value="KLU03442.1"/>
    <property type="molecule type" value="Genomic_DNA"/>
</dbReference>
<evidence type="ECO:0000256" key="2">
    <source>
        <dbReference type="ARBA" id="ARBA00004141"/>
    </source>
</evidence>
<evidence type="ECO:0000256" key="6">
    <source>
        <dbReference type="ARBA" id="ARBA00022801"/>
    </source>
</evidence>
<dbReference type="PANTHER" id="PTHR42837:SF2">
    <property type="entry name" value="MEMBRANE METALLOPROTEASE ARASP2, CHLOROPLASTIC-RELATED"/>
    <property type="match status" value="1"/>
</dbReference>
<evidence type="ECO:0000256" key="9">
    <source>
        <dbReference type="ARBA" id="ARBA00023049"/>
    </source>
</evidence>
<dbReference type="Proteomes" id="UP000036367">
    <property type="component" value="Unassembled WGS sequence"/>
</dbReference>
<dbReference type="SUPFAM" id="SSF50156">
    <property type="entry name" value="PDZ domain-like"/>
    <property type="match status" value="2"/>
</dbReference>
<comment type="similarity">
    <text evidence="3">Belongs to the peptidase M50B family.</text>
</comment>
<dbReference type="AlphaFoldDB" id="A0A0J1B9P9"/>
<dbReference type="PATRIC" id="fig|595434.4.peg.4517"/>
<keyword evidence="4" id="KW-0645">Protease</keyword>
<dbReference type="InterPro" id="IPR001478">
    <property type="entry name" value="PDZ"/>
</dbReference>
<proteinExistence type="inferred from homology"/>
<reference evidence="14" key="1">
    <citation type="submission" date="2015-05" db="EMBL/GenBank/DDBJ databases">
        <title>Permanent draft genome of Rhodopirellula islandicus K833.</title>
        <authorList>
            <person name="Kizina J."/>
            <person name="Richter M."/>
            <person name="Glockner F.O."/>
            <person name="Harder J."/>
        </authorList>
    </citation>
    <scope>NUCLEOTIDE SEQUENCE [LARGE SCALE GENOMIC DNA]</scope>
    <source>
        <strain evidence="14">K833</strain>
    </source>
</reference>
<evidence type="ECO:0000256" key="10">
    <source>
        <dbReference type="ARBA" id="ARBA00023136"/>
    </source>
</evidence>
<keyword evidence="7" id="KW-0862">Zinc</keyword>
<gene>
    <name evidence="14" type="ORF">RISK_004754</name>
</gene>
<dbReference type="InterPro" id="IPR008915">
    <property type="entry name" value="Peptidase_M50"/>
</dbReference>
<evidence type="ECO:0000256" key="3">
    <source>
        <dbReference type="ARBA" id="ARBA00007931"/>
    </source>
</evidence>
<dbReference type="Pfam" id="PF02163">
    <property type="entry name" value="Peptidase_M50"/>
    <property type="match status" value="1"/>
</dbReference>
<dbReference type="GO" id="GO:0016020">
    <property type="term" value="C:membrane"/>
    <property type="evidence" value="ECO:0007669"/>
    <property type="project" value="UniProtKB-SubCell"/>
</dbReference>
<feature type="transmembrane region" description="Helical" evidence="12">
    <location>
        <begin position="50"/>
        <end position="73"/>
    </location>
</feature>
<evidence type="ECO:0000256" key="5">
    <source>
        <dbReference type="ARBA" id="ARBA00022692"/>
    </source>
</evidence>
<comment type="cofactor">
    <cofactor evidence="1">
        <name>Zn(2+)</name>
        <dbReference type="ChEBI" id="CHEBI:29105"/>
    </cofactor>
</comment>
<comment type="caution">
    <text evidence="14">The sequence shown here is derived from an EMBL/GenBank/DDBJ whole genome shotgun (WGS) entry which is preliminary data.</text>
</comment>
<organism evidence="14 15">
    <name type="scientific">Rhodopirellula islandica</name>
    <dbReference type="NCBI Taxonomy" id="595434"/>
    <lineage>
        <taxon>Bacteria</taxon>
        <taxon>Pseudomonadati</taxon>
        <taxon>Planctomycetota</taxon>
        <taxon>Planctomycetia</taxon>
        <taxon>Pirellulales</taxon>
        <taxon>Pirellulaceae</taxon>
        <taxon>Rhodopirellula</taxon>
    </lineage>
</organism>
<evidence type="ECO:0000256" key="4">
    <source>
        <dbReference type="ARBA" id="ARBA00022670"/>
    </source>
</evidence>
<dbReference type="CDD" id="cd06163">
    <property type="entry name" value="S2P-M50_PDZ_RseP-like"/>
    <property type="match status" value="2"/>
</dbReference>
<sequence>MPDQPYLQRGFAGLASPVQLSFTPVEFMSLPVDWSLLPSLLAATEDTGGILAWLLSTWLWIQVALGIGLVIFVHELGHFLAAKTFGVKCEKFYVGFDVPISIGPIKFPRTLGKFTYGETEYGIGILPLGGYVKMLGQDDDPRKAEEEAQRIRQSGEASDAEEKLDPRSYPAKPVWQRMIIISAGVVMNVITGVLFAAFAFFNGVGYTPAVVGGVTPGGPAWQAGIQPGGRVVSVGSLEDDSQLPFSEMQLKIMEAGMESSETPVPVRLQYGEDTREYQLVTQASPIEPDRRMIGIQSATGDTLYPELPAMPNSVAADVVTDADAGAKVIGFDAEKLDPEAIMPITPLLTRIHTAPSQPIELRLVRTDETEHSLTLPPQQAKDFGIQFKIGPIKALMQNGPAEKAGMQVGDQIVSVGDDTDVDAYQLLLADVQYDEPVKITVQRGEANASEEVELTLTPQRVEQTMTPVSAFGEMMSVDSLGFAYEPTAVASEILASGDATSPAAEATTANSTETILAGDELREIRVQFANATDRESIEDELSETAMQALTEGWEIGPSMPLGNLMETVQLLPLGTKIIVTAVRPPNGTVVEQTLTVRQSERFWYERGLNFAPVESIQKADSLGMALALGIREGKRRMADVGRFLGMLVRGKVKAKFVGGPIRIAQMASHQAEKGLSAQLMFLTMLSMNLAILNFLPIPALDGGHMVFLTAELIRGKKVDEAMEMRLTFVGVLALLALMIFVFTNDILNLL</sequence>
<dbReference type="InterPro" id="IPR036034">
    <property type="entry name" value="PDZ_sf"/>
</dbReference>
<dbReference type="GO" id="GO:0006508">
    <property type="term" value="P:proteolysis"/>
    <property type="evidence" value="ECO:0007669"/>
    <property type="project" value="UniProtKB-KW"/>
</dbReference>
<evidence type="ECO:0000256" key="1">
    <source>
        <dbReference type="ARBA" id="ARBA00001947"/>
    </source>
</evidence>
<evidence type="ECO:0000256" key="11">
    <source>
        <dbReference type="SAM" id="MobiDB-lite"/>
    </source>
</evidence>
<keyword evidence="5 12" id="KW-0812">Transmembrane</keyword>
<evidence type="ECO:0000313" key="14">
    <source>
        <dbReference type="EMBL" id="KLU03442.1"/>
    </source>
</evidence>
<evidence type="ECO:0000256" key="12">
    <source>
        <dbReference type="SAM" id="Phobius"/>
    </source>
</evidence>